<dbReference type="EC" id="2.3.1.-" evidence="7"/>
<feature type="region of interest" description="Disordered" evidence="8">
    <location>
        <begin position="234"/>
        <end position="264"/>
    </location>
</feature>
<dbReference type="PROSITE" id="PS50968">
    <property type="entry name" value="BIOTINYL_LIPOYL"/>
    <property type="match status" value="1"/>
</dbReference>
<evidence type="ECO:0000313" key="11">
    <source>
        <dbReference type="EMBL" id="MBD1392082.1"/>
    </source>
</evidence>
<reference evidence="11" key="1">
    <citation type="submission" date="2020-09" db="EMBL/GenBank/DDBJ databases">
        <title>Novel species of Mucilaginibacter isolated from a glacier on the Tibetan Plateau.</title>
        <authorList>
            <person name="Liu Q."/>
            <person name="Xin Y.-H."/>
        </authorList>
    </citation>
    <scope>NUCLEOTIDE SEQUENCE</scope>
    <source>
        <strain evidence="11">ZB1P21</strain>
    </source>
</reference>
<dbReference type="InterPro" id="IPR004167">
    <property type="entry name" value="PSBD"/>
</dbReference>
<dbReference type="PANTHER" id="PTHR43178:SF5">
    <property type="entry name" value="LIPOAMIDE ACYLTRANSFERASE COMPONENT OF BRANCHED-CHAIN ALPHA-KETO ACID DEHYDROGENASE COMPLEX, MITOCHONDRIAL"/>
    <property type="match status" value="1"/>
</dbReference>
<dbReference type="Pfam" id="PF02817">
    <property type="entry name" value="E3_binding"/>
    <property type="match status" value="1"/>
</dbReference>
<keyword evidence="4 7" id="KW-0808">Transferase</keyword>
<dbReference type="Pfam" id="PF00364">
    <property type="entry name" value="Biotin_lipoyl"/>
    <property type="match status" value="1"/>
</dbReference>
<keyword evidence="12" id="KW-1185">Reference proteome</keyword>
<evidence type="ECO:0000256" key="6">
    <source>
        <dbReference type="ARBA" id="ARBA00023315"/>
    </source>
</evidence>
<name>A0A926S0U0_9SPHI</name>
<dbReference type="FunFam" id="3.30.559.10:FF:000007">
    <property type="entry name" value="Dihydrolipoamide acetyltransferase component of pyruvate dehydrogenase complex"/>
    <property type="match status" value="1"/>
</dbReference>
<gene>
    <name evidence="11" type="ORF">IDJ76_03125</name>
</gene>
<dbReference type="GO" id="GO:0031405">
    <property type="term" value="F:lipoic acid binding"/>
    <property type="evidence" value="ECO:0007669"/>
    <property type="project" value="TreeGrafter"/>
</dbReference>
<dbReference type="PROSITE" id="PS51826">
    <property type="entry name" value="PSBD"/>
    <property type="match status" value="1"/>
</dbReference>
<dbReference type="RefSeq" id="WP_191160616.1">
    <property type="nucleotide sequence ID" value="NZ_JACWMX010000001.1"/>
</dbReference>
<keyword evidence="5 7" id="KW-0450">Lipoyl</keyword>
<dbReference type="CDD" id="cd06849">
    <property type="entry name" value="lipoyl_domain"/>
    <property type="match status" value="1"/>
</dbReference>
<keyword evidence="6 7" id="KW-0012">Acyltransferase</keyword>
<comment type="similarity">
    <text evidence="2 7">Belongs to the 2-oxoacid dehydrogenase family.</text>
</comment>
<dbReference type="Proteomes" id="UP000619078">
    <property type="component" value="Unassembled WGS sequence"/>
</dbReference>
<evidence type="ECO:0000256" key="1">
    <source>
        <dbReference type="ARBA" id="ARBA00001938"/>
    </source>
</evidence>
<evidence type="ECO:0000256" key="3">
    <source>
        <dbReference type="ARBA" id="ARBA00011484"/>
    </source>
</evidence>
<dbReference type="AlphaFoldDB" id="A0A926S0U0"/>
<feature type="compositionally biased region" description="Pro residues" evidence="8">
    <location>
        <begin position="242"/>
        <end position="256"/>
    </location>
</feature>
<dbReference type="Pfam" id="PF00198">
    <property type="entry name" value="2-oxoacid_dh"/>
    <property type="match status" value="1"/>
</dbReference>
<dbReference type="SUPFAM" id="SSF47005">
    <property type="entry name" value="Peripheral subunit-binding domain of 2-oxo acid dehydrogenase complex"/>
    <property type="match status" value="1"/>
</dbReference>
<feature type="compositionally biased region" description="Low complexity" evidence="8">
    <location>
        <begin position="85"/>
        <end position="101"/>
    </location>
</feature>
<comment type="subunit">
    <text evidence="3">Forms a 24-polypeptide structural core with octahedral symmetry.</text>
</comment>
<evidence type="ECO:0000256" key="7">
    <source>
        <dbReference type="RuleBase" id="RU003423"/>
    </source>
</evidence>
<dbReference type="EMBL" id="JACWMX010000001">
    <property type="protein sequence ID" value="MBD1392082.1"/>
    <property type="molecule type" value="Genomic_DNA"/>
</dbReference>
<dbReference type="PROSITE" id="PS00189">
    <property type="entry name" value="LIPOYL"/>
    <property type="match status" value="1"/>
</dbReference>
<dbReference type="SUPFAM" id="SSF52777">
    <property type="entry name" value="CoA-dependent acyltransferases"/>
    <property type="match status" value="1"/>
</dbReference>
<feature type="domain" description="Peripheral subunit-binding (PSBD)" evidence="10">
    <location>
        <begin position="158"/>
        <end position="198"/>
    </location>
</feature>
<comment type="cofactor">
    <cofactor evidence="1 7">
        <name>(R)-lipoate</name>
        <dbReference type="ChEBI" id="CHEBI:83088"/>
    </cofactor>
</comment>
<evidence type="ECO:0000256" key="4">
    <source>
        <dbReference type="ARBA" id="ARBA00022679"/>
    </source>
</evidence>
<dbReference type="Gene3D" id="2.40.50.100">
    <property type="match status" value="1"/>
</dbReference>
<evidence type="ECO:0000313" key="12">
    <source>
        <dbReference type="Proteomes" id="UP000619078"/>
    </source>
</evidence>
<evidence type="ECO:0000259" key="9">
    <source>
        <dbReference type="PROSITE" id="PS50968"/>
    </source>
</evidence>
<protein>
    <recommendedName>
        <fullName evidence="7">Dihydrolipoamide acetyltransferase component of pyruvate dehydrogenase complex</fullName>
        <ecNumber evidence="7">2.3.1.-</ecNumber>
    </recommendedName>
</protein>
<dbReference type="Gene3D" id="3.30.559.10">
    <property type="entry name" value="Chloramphenicol acetyltransferase-like domain"/>
    <property type="match status" value="1"/>
</dbReference>
<evidence type="ECO:0000259" key="10">
    <source>
        <dbReference type="PROSITE" id="PS51826"/>
    </source>
</evidence>
<evidence type="ECO:0000256" key="5">
    <source>
        <dbReference type="ARBA" id="ARBA00022823"/>
    </source>
</evidence>
<dbReference type="PANTHER" id="PTHR43178">
    <property type="entry name" value="DIHYDROLIPOAMIDE ACETYLTRANSFERASE COMPONENT OF PYRUVATE DEHYDROGENASE COMPLEX"/>
    <property type="match status" value="1"/>
</dbReference>
<dbReference type="InterPro" id="IPR023213">
    <property type="entry name" value="CAT-like_dom_sf"/>
</dbReference>
<evidence type="ECO:0000256" key="8">
    <source>
        <dbReference type="SAM" id="MobiDB-lite"/>
    </source>
</evidence>
<dbReference type="GO" id="GO:0005737">
    <property type="term" value="C:cytoplasm"/>
    <property type="evidence" value="ECO:0007669"/>
    <property type="project" value="TreeGrafter"/>
</dbReference>
<feature type="region of interest" description="Disordered" evidence="8">
    <location>
        <begin position="83"/>
        <end position="152"/>
    </location>
</feature>
<organism evidence="11 12">
    <name type="scientific">Mucilaginibacter glaciei</name>
    <dbReference type="NCBI Taxonomy" id="2772109"/>
    <lineage>
        <taxon>Bacteria</taxon>
        <taxon>Pseudomonadati</taxon>
        <taxon>Bacteroidota</taxon>
        <taxon>Sphingobacteriia</taxon>
        <taxon>Sphingobacteriales</taxon>
        <taxon>Sphingobacteriaceae</taxon>
        <taxon>Mucilaginibacter</taxon>
    </lineage>
</organism>
<dbReference type="InterPro" id="IPR011053">
    <property type="entry name" value="Single_hybrid_motif"/>
</dbReference>
<dbReference type="SUPFAM" id="SSF51230">
    <property type="entry name" value="Single hybrid motif"/>
    <property type="match status" value="1"/>
</dbReference>
<proteinExistence type="inferred from homology"/>
<accession>A0A926S0U0</accession>
<dbReference type="InterPro" id="IPR000089">
    <property type="entry name" value="Biotin_lipoyl"/>
</dbReference>
<dbReference type="Gene3D" id="4.10.320.10">
    <property type="entry name" value="E3-binding domain"/>
    <property type="match status" value="1"/>
</dbReference>
<dbReference type="InterPro" id="IPR001078">
    <property type="entry name" value="2-oxoacid_DH_actylTfrase"/>
</dbReference>
<dbReference type="InterPro" id="IPR050743">
    <property type="entry name" value="2-oxoacid_DH_E2_comp"/>
</dbReference>
<feature type="compositionally biased region" description="Polar residues" evidence="8">
    <location>
        <begin position="137"/>
        <end position="152"/>
    </location>
</feature>
<comment type="caution">
    <text evidence="11">The sequence shown here is derived from an EMBL/GenBank/DDBJ whole genome shotgun (WGS) entry which is preliminary data.</text>
</comment>
<sequence length="502" mass="54186">MAKYQLLLPKMGESVAEATVIKWNKNPGDYIEADEAVMEIATDKVDSEVPSPVAGKLIEQLFQENDVVQVGSVIAIIEVDGPDQSETAPASAAAPKAVTAETETEDKPESVVPQSTPEPVTQPERETKTETEIPGISQLQDIQPEQSASSGQKFENRFYSPLVKNIAVQEGIGNDELDTIPGTGAEARLTKDDLLAYIQKRGSRVAAPQSVAPETQSAPQPEVLKYATPIAVPQPQAQKPQTPSPQPQPAATPPPALAAKPVTSVSGGDEIIEMDRMRKLIAEHMIMSKHTSPHVTSFVEADVTNLVQWRDKVKSAFEKREGEKITFTPIFIEAVVRAIKDLPMINVQVNGTQIIKKKDINISMATALPSGNLIVPVIKKADQLSLIGITKAVNDLANRARNGKLAPDDVKDGTFTITNVGSFGNVMGTPIINQPQVAILAVGAIKKKPAVVETPQGDAIAIRHMMFLSLSYDHRVVDGALGGMFVKKVADYLENWDINRNI</sequence>
<dbReference type="GO" id="GO:0016407">
    <property type="term" value="F:acetyltransferase activity"/>
    <property type="evidence" value="ECO:0007669"/>
    <property type="project" value="TreeGrafter"/>
</dbReference>
<evidence type="ECO:0000256" key="2">
    <source>
        <dbReference type="ARBA" id="ARBA00007317"/>
    </source>
</evidence>
<dbReference type="InterPro" id="IPR036625">
    <property type="entry name" value="E3-bd_dom_sf"/>
</dbReference>
<dbReference type="InterPro" id="IPR003016">
    <property type="entry name" value="2-oxoA_DH_lipoyl-BS"/>
</dbReference>
<feature type="domain" description="Lipoyl-binding" evidence="9">
    <location>
        <begin position="3"/>
        <end position="78"/>
    </location>
</feature>